<reference evidence="1 2" key="1">
    <citation type="journal article" date="2016" name="Nat. Commun.">
        <title>Thousands of microbial genomes shed light on interconnected biogeochemical processes in an aquifer system.</title>
        <authorList>
            <person name="Anantharaman K."/>
            <person name="Brown C.T."/>
            <person name="Hug L.A."/>
            <person name="Sharon I."/>
            <person name="Castelle C.J."/>
            <person name="Probst A.J."/>
            <person name="Thomas B.C."/>
            <person name="Singh A."/>
            <person name="Wilkins M.J."/>
            <person name="Karaoz U."/>
            <person name="Brodie E.L."/>
            <person name="Williams K.H."/>
            <person name="Hubbard S.S."/>
            <person name="Banfield J.F."/>
        </authorList>
    </citation>
    <scope>NUCLEOTIDE SEQUENCE [LARGE SCALE GENOMIC DNA]</scope>
</reference>
<dbReference type="EMBL" id="MHQC01000012">
    <property type="protein sequence ID" value="OGZ95326.1"/>
    <property type="molecule type" value="Genomic_DNA"/>
</dbReference>
<organism evidence="1 2">
    <name type="scientific">Candidatus Sungbacteria bacterium RIFCSPHIGHO2_01_FULL_47_32</name>
    <dbReference type="NCBI Taxonomy" id="1802264"/>
    <lineage>
        <taxon>Bacteria</taxon>
        <taxon>Candidatus Sungiibacteriota</taxon>
    </lineage>
</organism>
<gene>
    <name evidence="1" type="ORF">A2633_03040</name>
</gene>
<evidence type="ECO:0000313" key="1">
    <source>
        <dbReference type="EMBL" id="OGZ95326.1"/>
    </source>
</evidence>
<protein>
    <submittedName>
        <fullName evidence="1">Uncharacterized protein</fullName>
    </submittedName>
</protein>
<comment type="caution">
    <text evidence="1">The sequence shown here is derived from an EMBL/GenBank/DDBJ whole genome shotgun (WGS) entry which is preliminary data.</text>
</comment>
<name>A0A1G2K7B7_9BACT</name>
<evidence type="ECO:0000313" key="2">
    <source>
        <dbReference type="Proteomes" id="UP000177152"/>
    </source>
</evidence>
<dbReference type="AlphaFoldDB" id="A0A1G2K7B7"/>
<dbReference type="Proteomes" id="UP000177152">
    <property type="component" value="Unassembled WGS sequence"/>
</dbReference>
<proteinExistence type="predicted"/>
<accession>A0A1G2K7B7</accession>
<sequence length="109" mass="12715">MRPEFPSYHQWLPAMMAVEKQNLAPEAWFELFIRTDVLIRGYLDIESFKEPRRASNCAEAIFALPRGERKSAAFFYLRSMMFGENIPARELSTTIQTILLRSYMTGEES</sequence>